<accession>A0A8G2FXP0</accession>
<protein>
    <submittedName>
        <fullName evidence="2">Uncharacterized protein</fullName>
    </submittedName>
</protein>
<reference evidence="2 3" key="1">
    <citation type="submission" date="2017-04" db="EMBL/GenBank/DDBJ databases">
        <authorList>
            <person name="Varghese N."/>
            <person name="Submissions S."/>
        </authorList>
    </citation>
    <scope>NUCLEOTIDE SEQUENCE [LARGE SCALE GENOMIC DNA]</scope>
    <source>
        <strain evidence="2 3">DSM 9789</strain>
    </source>
</reference>
<comment type="caution">
    <text evidence="2">The sequence shown here is derived from an EMBL/GenBank/DDBJ whole genome shotgun (WGS) entry which is preliminary data.</text>
</comment>
<organism evidence="2 3">
    <name type="scientific">Picrophilus torridus (strain ATCC 700027 / DSM 9790 / JCM 10055 / NBRC 100828 / KAW 2/3)</name>
    <dbReference type="NCBI Taxonomy" id="1122961"/>
    <lineage>
        <taxon>Archaea</taxon>
        <taxon>Methanobacteriati</taxon>
        <taxon>Thermoplasmatota</taxon>
        <taxon>Thermoplasmata</taxon>
        <taxon>Thermoplasmatales</taxon>
        <taxon>Picrophilaceae</taxon>
        <taxon>Picrophilus</taxon>
    </lineage>
</organism>
<dbReference type="EMBL" id="FWYE01000004">
    <property type="protein sequence ID" value="SMD31416.1"/>
    <property type="molecule type" value="Genomic_DNA"/>
</dbReference>
<proteinExistence type="predicted"/>
<evidence type="ECO:0000313" key="2">
    <source>
        <dbReference type="EMBL" id="SMD31416.1"/>
    </source>
</evidence>
<gene>
    <name evidence="2" type="ORF">SAMN02745355_1350</name>
</gene>
<dbReference type="AlphaFoldDB" id="A0A8G2FXP0"/>
<keyword evidence="3" id="KW-1185">Reference proteome</keyword>
<sequence>MQKLKVKIEGEREGEKQVFNSSKGRNKQKEKIVDEKGNRDDTVMSKLIEKIKEFL</sequence>
<feature type="region of interest" description="Disordered" evidence="1">
    <location>
        <begin position="1"/>
        <end position="33"/>
    </location>
</feature>
<name>A0A8G2FXP0_PICTO</name>
<evidence type="ECO:0000256" key="1">
    <source>
        <dbReference type="SAM" id="MobiDB-lite"/>
    </source>
</evidence>
<evidence type="ECO:0000313" key="3">
    <source>
        <dbReference type="Proteomes" id="UP000192315"/>
    </source>
</evidence>
<dbReference type="Proteomes" id="UP000192315">
    <property type="component" value="Unassembled WGS sequence"/>
</dbReference>
<feature type="compositionally biased region" description="Basic and acidic residues" evidence="1">
    <location>
        <begin position="1"/>
        <end position="16"/>
    </location>
</feature>